<proteinExistence type="predicted"/>
<keyword evidence="3" id="KW-1185">Reference proteome</keyword>
<feature type="compositionally biased region" description="Low complexity" evidence="1">
    <location>
        <begin position="393"/>
        <end position="407"/>
    </location>
</feature>
<comment type="caution">
    <text evidence="2">The sequence shown here is derived from an EMBL/GenBank/DDBJ whole genome shotgun (WGS) entry which is preliminary data.</text>
</comment>
<evidence type="ECO:0000256" key="1">
    <source>
        <dbReference type="SAM" id="MobiDB-lite"/>
    </source>
</evidence>
<dbReference type="EMBL" id="JABANO010005187">
    <property type="protein sequence ID" value="KAF4753920.1"/>
    <property type="molecule type" value="Genomic_DNA"/>
</dbReference>
<name>A0A7J6UA49_PEROL</name>
<dbReference type="AlphaFoldDB" id="A0A7J6UA49"/>
<sequence length="622" mass="66478">MTGIRVTQIPHQYRRRTGRWLIIEGTQFASLSSIIDAIMPSIEFYDSPKAPTPGMEKATTYDPDNGVVVMEPTPGIQGADTCPPLVIGDYANKVVRDKSFSLNTEDLSFFRELVVAVVRDFCDRSSHLTPSGLLTPSPGLALSLFSAEWDRYFRGALSLKGMRAKFGVMKLLPFILSCKELEMLGTHPEVRIRVKAEYTIPAQMVQQTKMSQMAAAPLTGPPMGPPTDGKGSLGESLSNYLLAAPMLAGGVSSSSAAANPLVLPLPAPVRPGDGLLPAPAPSALLSSALKVPSALVDMSLAPMEGAPGFEVPLDGSSDASASSCNSPVELPQKVQPLDPILSAAVVKGAPLPLSKEDLKGLLSTAIRDHCAEQARGWENNEDYMAALEKSLAGNSDGSTDGDTSSSSSEDEDDNTSYRKARLSVFMAGLGSKVPEAWITPKLLARVQTKRCKTIGVRVSSVRKLWKKAYPALGALDYYLDVLQVKKLRIFLAGMHEMTLLGRGSRMRVAPTAHIAQYCPRLLPPPSSPPTSASSPLPPPIAAQLSATQVGVRGSAFPVEQAPSTPVGEGEEEIEKLIKDLLLTTDAMTSAELEMEMARAFENEPPVVAQETENVTSSSRVRE</sequence>
<accession>A0A7J6UA49</accession>
<reference evidence="2 3" key="1">
    <citation type="submission" date="2020-04" db="EMBL/GenBank/DDBJ databases">
        <title>Perkinsus olseni comparative genomics.</title>
        <authorList>
            <person name="Bogema D.R."/>
        </authorList>
    </citation>
    <scope>NUCLEOTIDE SEQUENCE [LARGE SCALE GENOMIC DNA]</scope>
    <source>
        <strain evidence="2 3">ATCC PRA-207</strain>
    </source>
</reference>
<feature type="compositionally biased region" description="Polar residues" evidence="1">
    <location>
        <begin position="610"/>
        <end position="622"/>
    </location>
</feature>
<feature type="region of interest" description="Disordered" evidence="1">
    <location>
        <begin position="601"/>
        <end position="622"/>
    </location>
</feature>
<protein>
    <submittedName>
        <fullName evidence="2">Uncharacterized protein</fullName>
    </submittedName>
</protein>
<dbReference type="OMA" id="LAGMHEM"/>
<gene>
    <name evidence="2" type="ORF">FOZ63_029198</name>
</gene>
<dbReference type="Proteomes" id="UP000553632">
    <property type="component" value="Unassembled WGS sequence"/>
</dbReference>
<organism evidence="2 3">
    <name type="scientific">Perkinsus olseni</name>
    <name type="common">Perkinsus atlanticus</name>
    <dbReference type="NCBI Taxonomy" id="32597"/>
    <lineage>
        <taxon>Eukaryota</taxon>
        <taxon>Sar</taxon>
        <taxon>Alveolata</taxon>
        <taxon>Perkinsozoa</taxon>
        <taxon>Perkinsea</taxon>
        <taxon>Perkinsida</taxon>
        <taxon>Perkinsidae</taxon>
        <taxon>Perkinsus</taxon>
    </lineage>
</organism>
<feature type="region of interest" description="Disordered" evidence="1">
    <location>
        <begin position="391"/>
        <end position="415"/>
    </location>
</feature>
<evidence type="ECO:0000313" key="3">
    <source>
        <dbReference type="Proteomes" id="UP000553632"/>
    </source>
</evidence>
<evidence type="ECO:0000313" key="2">
    <source>
        <dbReference type="EMBL" id="KAF4753920.1"/>
    </source>
</evidence>